<keyword evidence="1 4" id="KW-0808">Transferase</keyword>
<evidence type="ECO:0000313" key="5">
    <source>
        <dbReference type="Proteomes" id="UP000293719"/>
    </source>
</evidence>
<dbReference type="CDD" id="cd04301">
    <property type="entry name" value="NAT_SF"/>
    <property type="match status" value="1"/>
</dbReference>
<feature type="domain" description="N-acetyltransferase" evidence="3">
    <location>
        <begin position="9"/>
        <end position="164"/>
    </location>
</feature>
<dbReference type="Pfam" id="PF13508">
    <property type="entry name" value="Acetyltransf_7"/>
    <property type="match status" value="1"/>
</dbReference>
<dbReference type="GO" id="GO:0016747">
    <property type="term" value="F:acyltransferase activity, transferring groups other than amino-acyl groups"/>
    <property type="evidence" value="ECO:0007669"/>
    <property type="project" value="InterPro"/>
</dbReference>
<dbReference type="Gene3D" id="3.40.630.30">
    <property type="match status" value="1"/>
</dbReference>
<evidence type="ECO:0000256" key="2">
    <source>
        <dbReference type="ARBA" id="ARBA00023315"/>
    </source>
</evidence>
<evidence type="ECO:0000259" key="3">
    <source>
        <dbReference type="PROSITE" id="PS51186"/>
    </source>
</evidence>
<keyword evidence="2" id="KW-0012">Acyltransferase</keyword>
<protein>
    <submittedName>
        <fullName evidence="4">N-acetyltransferase</fullName>
    </submittedName>
</protein>
<sequence>MPRATARGLNFRPIATSDMRFLADLYAAGRAGEVAPLPWSAEQKAAFLRMQFEAQHAYYMAHYPDAHWLIATIAERPVGRLYLECWPSEVRIIDIALLPDARGMGLGTAMLEDVMALAADAAKGVGIHVEHANRARRLYERLGFRQVADQGVYALMRWEPPPVR</sequence>
<evidence type="ECO:0000256" key="1">
    <source>
        <dbReference type="ARBA" id="ARBA00022679"/>
    </source>
</evidence>
<dbReference type="InterPro" id="IPR016181">
    <property type="entry name" value="Acyl_CoA_acyltransferase"/>
</dbReference>
<gene>
    <name evidence="4" type="ORF">E0E05_12820</name>
</gene>
<evidence type="ECO:0000313" key="4">
    <source>
        <dbReference type="EMBL" id="QBK32394.1"/>
    </source>
</evidence>
<dbReference type="KEGG" id="rpod:E0E05_12820"/>
<dbReference type="PROSITE" id="PS51186">
    <property type="entry name" value="GNAT"/>
    <property type="match status" value="1"/>
</dbReference>
<dbReference type="InterPro" id="IPR050680">
    <property type="entry name" value="YpeA/RimI_acetyltransf"/>
</dbReference>
<proteinExistence type="predicted"/>
<accession>A0A4P6V6M5</accession>
<dbReference type="EMBL" id="CP036532">
    <property type="protein sequence ID" value="QBK32394.1"/>
    <property type="molecule type" value="Genomic_DNA"/>
</dbReference>
<dbReference type="Proteomes" id="UP000293719">
    <property type="component" value="Chromosome"/>
</dbReference>
<keyword evidence="5" id="KW-1185">Reference proteome</keyword>
<dbReference type="InterPro" id="IPR000182">
    <property type="entry name" value="GNAT_dom"/>
</dbReference>
<reference evidence="4 5" key="1">
    <citation type="journal article" date="2017" name="Int. J. Syst. Evol. Microbiol.">
        <title>Roseitalea porphyridii gen. nov., sp. nov., isolated from a red alga, and reclassification of Hoeflea suaedae Chung et al. 2013 as Pseudohoeflea suaedae gen. nov., comb. nov.</title>
        <authorList>
            <person name="Hyeon J.W."/>
            <person name="Jeong S.E."/>
            <person name="Baek K."/>
            <person name="Jeon C.O."/>
        </authorList>
    </citation>
    <scope>NUCLEOTIDE SEQUENCE [LARGE SCALE GENOMIC DNA]</scope>
    <source>
        <strain evidence="4 5">MA7-20</strain>
    </source>
</reference>
<dbReference type="PANTHER" id="PTHR43420:SF12">
    <property type="entry name" value="N-ACETYLTRANSFERASE DOMAIN-CONTAINING PROTEIN"/>
    <property type="match status" value="1"/>
</dbReference>
<name>A0A4P6V6M5_9HYPH</name>
<dbReference type="OrthoDB" id="7585366at2"/>
<organism evidence="4 5">
    <name type="scientific">Roseitalea porphyridii</name>
    <dbReference type="NCBI Taxonomy" id="1852022"/>
    <lineage>
        <taxon>Bacteria</taxon>
        <taxon>Pseudomonadati</taxon>
        <taxon>Pseudomonadota</taxon>
        <taxon>Alphaproteobacteria</taxon>
        <taxon>Hyphomicrobiales</taxon>
        <taxon>Ahrensiaceae</taxon>
        <taxon>Roseitalea</taxon>
    </lineage>
</organism>
<dbReference type="SUPFAM" id="SSF55729">
    <property type="entry name" value="Acyl-CoA N-acyltransferases (Nat)"/>
    <property type="match status" value="1"/>
</dbReference>
<dbReference type="AlphaFoldDB" id="A0A4P6V6M5"/>
<dbReference type="PANTHER" id="PTHR43420">
    <property type="entry name" value="ACETYLTRANSFERASE"/>
    <property type="match status" value="1"/>
</dbReference>